<dbReference type="Proteomes" id="UP000006854">
    <property type="component" value="Chromosome"/>
</dbReference>
<evidence type="ECO:0000313" key="3">
    <source>
        <dbReference type="Proteomes" id="UP000006854"/>
    </source>
</evidence>
<evidence type="ECO:0000256" key="1">
    <source>
        <dbReference type="SAM" id="MobiDB-lite"/>
    </source>
</evidence>
<sequence>MPPERSGRWNPREARDRPAAVAAAEGLSLRAYLARLPETVLTPAERAERADQAKAALNAWTGYHPTAGGEAALDDELDRRLAQVQRP</sequence>
<dbReference type="STRING" id="953739.SVEN_6172"/>
<dbReference type="eggNOG" id="ENOG50347XP">
    <property type="taxonomic scope" value="Bacteria"/>
</dbReference>
<feature type="region of interest" description="Disordered" evidence="1">
    <location>
        <begin position="64"/>
        <end position="87"/>
    </location>
</feature>
<keyword evidence="3" id="KW-1185">Reference proteome</keyword>
<organism evidence="2 3">
    <name type="scientific">Streptomyces venezuelae (strain ATCC 10712 / CBS 650.69 / DSM 40230 / JCM 4526 / NBRC 13096 / PD 04745)</name>
    <dbReference type="NCBI Taxonomy" id="953739"/>
    <lineage>
        <taxon>Bacteria</taxon>
        <taxon>Bacillati</taxon>
        <taxon>Actinomycetota</taxon>
        <taxon>Actinomycetes</taxon>
        <taxon>Kitasatosporales</taxon>
        <taxon>Streptomycetaceae</taxon>
        <taxon>Streptomyces</taxon>
    </lineage>
</organism>
<proteinExistence type="predicted"/>
<dbReference type="PATRIC" id="fig|953739.5.peg.1382"/>
<dbReference type="OrthoDB" id="4230094at2"/>
<accession>F2RDG6</accession>
<dbReference type="RefSeq" id="WP_015037353.1">
    <property type="nucleotide sequence ID" value="NC_018750.1"/>
</dbReference>
<gene>
    <name evidence="2" type="ordered locus">SVEN_6172</name>
</gene>
<name>F2RDG6_STRVP</name>
<dbReference type="AlphaFoldDB" id="F2RDG6"/>
<dbReference type="KEGG" id="sve:SVEN_6172"/>
<evidence type="ECO:0000313" key="2">
    <source>
        <dbReference type="EMBL" id="CCA59458.1"/>
    </source>
</evidence>
<dbReference type="GeneID" id="51866709"/>
<dbReference type="EMBL" id="FR845719">
    <property type="protein sequence ID" value="CCA59458.1"/>
    <property type="molecule type" value="Genomic_DNA"/>
</dbReference>
<protein>
    <submittedName>
        <fullName evidence="2">Uncharacterized protein</fullName>
    </submittedName>
</protein>
<reference evidence="2 3" key="1">
    <citation type="journal article" date="2011" name="BMC Genomics">
        <title>Genome-wide analysis of the role of GlnR in Streptomyces venezuelae provides new insights into global nitrogen regulation in actinomycetes.</title>
        <authorList>
            <person name="Pullan S.T."/>
            <person name="Bibb M.J."/>
            <person name="Merrick M."/>
        </authorList>
    </citation>
    <scope>NUCLEOTIDE SEQUENCE [LARGE SCALE GENOMIC DNA]</scope>
    <source>
        <strain evidence="3">ATCC 10712 / CBS 650.69 / DSM 40230 / JCM 4526 / NBRC 13096 / PD 04745</strain>
    </source>
</reference>
<dbReference type="HOGENOM" id="CLU_166899_0_0_11"/>